<feature type="coiled-coil region" evidence="5">
    <location>
        <begin position="161"/>
        <end position="188"/>
    </location>
</feature>
<dbReference type="Pfam" id="PF00877">
    <property type="entry name" value="NLPC_P60"/>
    <property type="match status" value="1"/>
</dbReference>
<dbReference type="InterPro" id="IPR000064">
    <property type="entry name" value="NLP_P60_dom"/>
</dbReference>
<organism evidence="8 9">
    <name type="scientific">Geodermatophilus nigrescens</name>
    <dbReference type="NCBI Taxonomy" id="1070870"/>
    <lineage>
        <taxon>Bacteria</taxon>
        <taxon>Bacillati</taxon>
        <taxon>Actinomycetota</taxon>
        <taxon>Actinomycetes</taxon>
        <taxon>Geodermatophilales</taxon>
        <taxon>Geodermatophilaceae</taxon>
        <taxon>Geodermatophilus</taxon>
    </lineage>
</organism>
<evidence type="ECO:0000313" key="9">
    <source>
        <dbReference type="Proteomes" id="UP000184471"/>
    </source>
</evidence>
<evidence type="ECO:0000256" key="2">
    <source>
        <dbReference type="ARBA" id="ARBA00022670"/>
    </source>
</evidence>
<dbReference type="PROSITE" id="PS51935">
    <property type="entry name" value="NLPC_P60"/>
    <property type="match status" value="1"/>
</dbReference>
<gene>
    <name evidence="8" type="ORF">SAMN05444351_2885</name>
</gene>
<keyword evidence="3 8" id="KW-0378">Hydrolase</keyword>
<sequence length="338" mass="34192">MQRNRTTGRRWTGAVVAATGLVALVLAPGSASAAPSTADEAAQLVEEAGRQLTAVDEQVHQAELTVAAQQQAAAEADQAAAVAEATLQQFEPAIRAIAQSGYTGTTRSRVAAFLGSDSADDLVAQMTMLDLIADHTDGVLTEVAVAQAAADQARATADAAAAEAAAALTTLQEQQAQVQAQVDAYEADFARLTAAEQTRVTAALAGPVLDAPSAAVAAAAAPGPAAATAVQTALGQIGDPYVWGASGPDGFDCSGLTQYAYAAAGISLPHSSKAQSTMGTPVSRSELLPGDIVYFYSPVSHVGIYIGDGKMVHARTFGQPVAVTSVDQAGYRGAVRVA</sequence>
<feature type="domain" description="NlpC/P60" evidence="7">
    <location>
        <begin position="223"/>
        <end position="338"/>
    </location>
</feature>
<dbReference type="STRING" id="1070870.SAMN05444351_2885"/>
<dbReference type="RefSeq" id="WP_073420930.1">
    <property type="nucleotide sequence ID" value="NZ_FQVX01000003.1"/>
</dbReference>
<keyword evidence="9" id="KW-1185">Reference proteome</keyword>
<keyword evidence="5" id="KW-0175">Coiled coil</keyword>
<reference evidence="8 9" key="1">
    <citation type="submission" date="2016-11" db="EMBL/GenBank/DDBJ databases">
        <authorList>
            <person name="Jaros S."/>
            <person name="Januszkiewicz K."/>
            <person name="Wedrychowicz H."/>
        </authorList>
    </citation>
    <scope>NUCLEOTIDE SEQUENCE [LARGE SCALE GENOMIC DNA]</scope>
    <source>
        <strain evidence="8 9">DSM 45408</strain>
    </source>
</reference>
<feature type="signal peptide" evidence="6">
    <location>
        <begin position="1"/>
        <end position="33"/>
    </location>
</feature>
<dbReference type="PANTHER" id="PTHR47053:SF1">
    <property type="entry name" value="MUREIN DD-ENDOPEPTIDASE MEPH-RELATED"/>
    <property type="match status" value="1"/>
</dbReference>
<dbReference type="Proteomes" id="UP000184471">
    <property type="component" value="Unassembled WGS sequence"/>
</dbReference>
<accession>A0A1M5LPX5</accession>
<dbReference type="OrthoDB" id="5177647at2"/>
<evidence type="ECO:0000256" key="6">
    <source>
        <dbReference type="SAM" id="SignalP"/>
    </source>
</evidence>
<proteinExistence type="inferred from homology"/>
<comment type="similarity">
    <text evidence="1">Belongs to the peptidase C40 family.</text>
</comment>
<dbReference type="Gene3D" id="3.90.1720.10">
    <property type="entry name" value="endopeptidase domain like (from Nostoc punctiforme)"/>
    <property type="match status" value="1"/>
</dbReference>
<evidence type="ECO:0000256" key="4">
    <source>
        <dbReference type="ARBA" id="ARBA00022807"/>
    </source>
</evidence>
<evidence type="ECO:0000313" key="8">
    <source>
        <dbReference type="EMBL" id="SHG67154.1"/>
    </source>
</evidence>
<keyword evidence="6" id="KW-0732">Signal</keyword>
<protein>
    <submittedName>
        <fullName evidence="8">Cell wall-associated hydrolase, NlpC family</fullName>
    </submittedName>
</protein>
<dbReference type="GO" id="GO:0006508">
    <property type="term" value="P:proteolysis"/>
    <property type="evidence" value="ECO:0007669"/>
    <property type="project" value="UniProtKB-KW"/>
</dbReference>
<keyword evidence="2" id="KW-0645">Protease</keyword>
<dbReference type="EMBL" id="FQVX01000003">
    <property type="protein sequence ID" value="SHG67154.1"/>
    <property type="molecule type" value="Genomic_DNA"/>
</dbReference>
<dbReference type="InterPro" id="IPR038765">
    <property type="entry name" value="Papain-like_cys_pep_sf"/>
</dbReference>
<dbReference type="SUPFAM" id="SSF54001">
    <property type="entry name" value="Cysteine proteinases"/>
    <property type="match status" value="1"/>
</dbReference>
<evidence type="ECO:0000256" key="1">
    <source>
        <dbReference type="ARBA" id="ARBA00007074"/>
    </source>
</evidence>
<keyword evidence="4" id="KW-0788">Thiol protease</keyword>
<dbReference type="AlphaFoldDB" id="A0A1M5LPX5"/>
<dbReference type="GO" id="GO:0008234">
    <property type="term" value="F:cysteine-type peptidase activity"/>
    <property type="evidence" value="ECO:0007669"/>
    <property type="project" value="UniProtKB-KW"/>
</dbReference>
<evidence type="ECO:0000259" key="7">
    <source>
        <dbReference type="PROSITE" id="PS51935"/>
    </source>
</evidence>
<name>A0A1M5LPX5_9ACTN</name>
<evidence type="ECO:0000256" key="5">
    <source>
        <dbReference type="SAM" id="Coils"/>
    </source>
</evidence>
<dbReference type="InterPro" id="IPR051202">
    <property type="entry name" value="Peptidase_C40"/>
</dbReference>
<feature type="chain" id="PRO_5012341403" evidence="6">
    <location>
        <begin position="34"/>
        <end position="338"/>
    </location>
</feature>
<evidence type="ECO:0000256" key="3">
    <source>
        <dbReference type="ARBA" id="ARBA00022801"/>
    </source>
</evidence>
<dbReference type="PANTHER" id="PTHR47053">
    <property type="entry name" value="MUREIN DD-ENDOPEPTIDASE MEPH-RELATED"/>
    <property type="match status" value="1"/>
</dbReference>